<dbReference type="InterPro" id="IPR057264">
    <property type="entry name" value="Ribosomal_uL24_C"/>
</dbReference>
<dbReference type="GO" id="GO:0006412">
    <property type="term" value="P:translation"/>
    <property type="evidence" value="ECO:0007669"/>
    <property type="project" value="UniProtKB-UniRule"/>
</dbReference>
<evidence type="ECO:0000313" key="9">
    <source>
        <dbReference type="Proteomes" id="UP000177614"/>
    </source>
</evidence>
<sequence length="102" mass="11167">MKIKKNDLIIVIAGKDKGKTGKVLEAMPDTKKILVEGVNMVTKHVKAKDKVPGGIMKTERPVDVSNVMIIDPGSNKPSRIGYKIEKGQKKVRYAKVSGEILP</sequence>
<proteinExistence type="inferred from homology"/>
<evidence type="ECO:0000256" key="6">
    <source>
        <dbReference type="RuleBase" id="RU003477"/>
    </source>
</evidence>
<comment type="subunit">
    <text evidence="5">Part of the 50S ribosomal subunit.</text>
</comment>
<evidence type="ECO:0000256" key="3">
    <source>
        <dbReference type="ARBA" id="ARBA00023274"/>
    </source>
</evidence>
<keyword evidence="5" id="KW-0699">rRNA-binding</keyword>
<evidence type="ECO:0000313" key="8">
    <source>
        <dbReference type="EMBL" id="OGC81396.1"/>
    </source>
</evidence>
<dbReference type="PANTHER" id="PTHR12903">
    <property type="entry name" value="MITOCHONDRIAL RIBOSOMAL PROTEIN L24"/>
    <property type="match status" value="1"/>
</dbReference>
<dbReference type="NCBIfam" id="TIGR01079">
    <property type="entry name" value="rplX_bact"/>
    <property type="match status" value="1"/>
</dbReference>
<dbReference type="CDD" id="cd06089">
    <property type="entry name" value="KOW_RPL26"/>
    <property type="match status" value="1"/>
</dbReference>
<comment type="function">
    <text evidence="5">One of two assembly initiator proteins, it binds directly to the 5'-end of the 23S rRNA, where it nucleates assembly of the 50S subunit.</text>
</comment>
<evidence type="ECO:0000259" key="7">
    <source>
        <dbReference type="SMART" id="SM00739"/>
    </source>
</evidence>
<dbReference type="GO" id="GO:0003735">
    <property type="term" value="F:structural constituent of ribosome"/>
    <property type="evidence" value="ECO:0007669"/>
    <property type="project" value="InterPro"/>
</dbReference>
<dbReference type="InterPro" id="IPR014722">
    <property type="entry name" value="Rib_uL2_dom2"/>
</dbReference>
<accession>A0A1F4XIE5</accession>
<dbReference type="InterPro" id="IPR041988">
    <property type="entry name" value="Ribosomal_uL24_KOW"/>
</dbReference>
<dbReference type="AlphaFoldDB" id="A0A1F4XIE5"/>
<protein>
    <recommendedName>
        <fullName evidence="4 5">Large ribosomal subunit protein uL24</fullName>
    </recommendedName>
</protein>
<dbReference type="EMBL" id="MEWR01000027">
    <property type="protein sequence ID" value="OGC81396.1"/>
    <property type="molecule type" value="Genomic_DNA"/>
</dbReference>
<keyword evidence="3 5" id="KW-0687">Ribonucleoprotein</keyword>
<dbReference type="Gene3D" id="2.30.30.30">
    <property type="match status" value="1"/>
</dbReference>
<dbReference type="GO" id="GO:0019843">
    <property type="term" value="F:rRNA binding"/>
    <property type="evidence" value="ECO:0007669"/>
    <property type="project" value="UniProtKB-UniRule"/>
</dbReference>
<dbReference type="InterPro" id="IPR005824">
    <property type="entry name" value="KOW"/>
</dbReference>
<name>A0A1F4XIE5_9BACT</name>
<dbReference type="InterPro" id="IPR003256">
    <property type="entry name" value="Ribosomal_uL24"/>
</dbReference>
<feature type="domain" description="KOW" evidence="7">
    <location>
        <begin position="2"/>
        <end position="29"/>
    </location>
</feature>
<comment type="similarity">
    <text evidence="1 5 6">Belongs to the universal ribosomal protein uL24 family.</text>
</comment>
<comment type="function">
    <text evidence="5">One of the proteins that surrounds the polypeptide exit tunnel on the outside of the subunit.</text>
</comment>
<dbReference type="Pfam" id="PF00467">
    <property type="entry name" value="KOW"/>
    <property type="match status" value="1"/>
</dbReference>
<evidence type="ECO:0000256" key="2">
    <source>
        <dbReference type="ARBA" id="ARBA00022980"/>
    </source>
</evidence>
<evidence type="ECO:0000256" key="4">
    <source>
        <dbReference type="ARBA" id="ARBA00035206"/>
    </source>
</evidence>
<evidence type="ECO:0000256" key="5">
    <source>
        <dbReference type="HAMAP-Rule" id="MF_01326"/>
    </source>
</evidence>
<dbReference type="STRING" id="1817814.A2V81_04030"/>
<dbReference type="GO" id="GO:1990904">
    <property type="term" value="C:ribonucleoprotein complex"/>
    <property type="evidence" value="ECO:0007669"/>
    <property type="project" value="UniProtKB-KW"/>
</dbReference>
<dbReference type="InterPro" id="IPR008991">
    <property type="entry name" value="Translation_prot_SH3-like_sf"/>
</dbReference>
<keyword evidence="5" id="KW-0694">RNA-binding</keyword>
<organism evidence="8 9">
    <name type="scientific">Candidatus Abawacabacteria bacterium RBG_16_42_10</name>
    <dbReference type="NCBI Taxonomy" id="1817814"/>
    <lineage>
        <taxon>Bacteria</taxon>
        <taxon>Candidatus Abawacaibacteriota</taxon>
    </lineage>
</organism>
<dbReference type="InterPro" id="IPR005825">
    <property type="entry name" value="Ribosomal_uL24_CS"/>
</dbReference>
<comment type="caution">
    <text evidence="8">The sequence shown here is derived from an EMBL/GenBank/DDBJ whole genome shotgun (WGS) entry which is preliminary data.</text>
</comment>
<reference evidence="8 9" key="1">
    <citation type="journal article" date="2016" name="Nat. Commun.">
        <title>Thousands of microbial genomes shed light on interconnected biogeochemical processes in an aquifer system.</title>
        <authorList>
            <person name="Anantharaman K."/>
            <person name="Brown C.T."/>
            <person name="Hug L.A."/>
            <person name="Sharon I."/>
            <person name="Castelle C.J."/>
            <person name="Probst A.J."/>
            <person name="Thomas B.C."/>
            <person name="Singh A."/>
            <person name="Wilkins M.J."/>
            <person name="Karaoz U."/>
            <person name="Brodie E.L."/>
            <person name="Williams K.H."/>
            <person name="Hubbard S.S."/>
            <person name="Banfield J.F."/>
        </authorList>
    </citation>
    <scope>NUCLEOTIDE SEQUENCE [LARGE SCALE GENOMIC DNA]</scope>
</reference>
<dbReference type="SUPFAM" id="SSF50104">
    <property type="entry name" value="Translation proteins SH3-like domain"/>
    <property type="match status" value="1"/>
</dbReference>
<dbReference type="PROSITE" id="PS01108">
    <property type="entry name" value="RIBOSOMAL_L24"/>
    <property type="match status" value="1"/>
</dbReference>
<evidence type="ECO:0000256" key="1">
    <source>
        <dbReference type="ARBA" id="ARBA00010618"/>
    </source>
</evidence>
<gene>
    <name evidence="5" type="primary">rplX</name>
    <name evidence="8" type="ORF">A2V81_04030</name>
</gene>
<dbReference type="GO" id="GO:0005840">
    <property type="term" value="C:ribosome"/>
    <property type="evidence" value="ECO:0007669"/>
    <property type="project" value="UniProtKB-KW"/>
</dbReference>
<dbReference type="Proteomes" id="UP000177614">
    <property type="component" value="Unassembled WGS sequence"/>
</dbReference>
<dbReference type="HAMAP" id="MF_01326_B">
    <property type="entry name" value="Ribosomal_uL24_B"/>
    <property type="match status" value="1"/>
</dbReference>
<keyword evidence="2 5" id="KW-0689">Ribosomal protein</keyword>
<dbReference type="SMART" id="SM00739">
    <property type="entry name" value="KOW"/>
    <property type="match status" value="1"/>
</dbReference>
<dbReference type="Pfam" id="PF17136">
    <property type="entry name" value="ribosomal_L24"/>
    <property type="match status" value="1"/>
</dbReference>